<dbReference type="GO" id="GO:0001580">
    <property type="term" value="P:detection of chemical stimulus involved in sensory perception of bitter taste"/>
    <property type="evidence" value="ECO:0007669"/>
    <property type="project" value="TreeGrafter"/>
</dbReference>
<dbReference type="GeneID" id="102385020"/>
<keyword evidence="2 8" id="KW-0812">Transmembrane</keyword>
<keyword evidence="10" id="KW-1185">Reference proteome</keyword>
<sequence>MRELSMDSWRKLFWEKIEKAHLRDQWDLKMHQDLGYDCPAPGWVQSVEEHARARFQCSGCGHAWSSVQVIILFHMCLDGSRGQGSVKMRVFGQKCNQCSRCDFSEPVFKAEGVDRVLEKLAMSIREKCYGESVDHSQLLEVVTGGHGGPHRSDDCEACHLGIHRKTQGPAQHGGHKHPVVPWVPQTPVPSIHPFRPSVPQMPVPSIQPSRPSAPHRTKLLNQSFYKDYESQRLIQPSRPSVPHQTRVLDQNSGKDFESKCLICCLTVDSCFFAAIFLCLLVLYIILN</sequence>
<evidence type="ECO:0000259" key="9">
    <source>
        <dbReference type="SMART" id="SM01328"/>
    </source>
</evidence>
<dbReference type="STRING" id="38654.A0A3Q0GFT6"/>
<dbReference type="PANTHER" id="PTHR14402">
    <property type="entry name" value="RECEPTOR TRANSPORTING PROTEIN"/>
    <property type="match status" value="1"/>
</dbReference>
<dbReference type="Pfam" id="PF13695">
    <property type="entry name" value="Zn_ribbon_3CxxC"/>
    <property type="match status" value="1"/>
</dbReference>
<dbReference type="KEGG" id="asn:102385020"/>
<feature type="transmembrane region" description="Helical" evidence="8">
    <location>
        <begin position="260"/>
        <end position="286"/>
    </location>
</feature>
<accession>A0A3Q0GFT6</accession>
<evidence type="ECO:0000256" key="8">
    <source>
        <dbReference type="SAM" id="Phobius"/>
    </source>
</evidence>
<dbReference type="InterPro" id="IPR026096">
    <property type="entry name" value="R-trans_p"/>
</dbReference>
<gene>
    <name evidence="11" type="primary">LOC102385020</name>
</gene>
<dbReference type="SMART" id="SM01328">
    <property type="entry name" value="zf-3CxxC"/>
    <property type="match status" value="1"/>
</dbReference>
<dbReference type="Proteomes" id="UP000189705">
    <property type="component" value="Unplaced"/>
</dbReference>
<keyword evidence="3" id="KW-0479">Metal-binding</keyword>
<keyword evidence="4" id="KW-0863">Zinc-finger</keyword>
<keyword evidence="7 8" id="KW-0472">Membrane</keyword>
<keyword evidence="5" id="KW-0862">Zinc</keyword>
<dbReference type="GO" id="GO:0051205">
    <property type="term" value="P:protein insertion into membrane"/>
    <property type="evidence" value="ECO:0007669"/>
    <property type="project" value="TreeGrafter"/>
</dbReference>
<evidence type="ECO:0000256" key="2">
    <source>
        <dbReference type="ARBA" id="ARBA00022692"/>
    </source>
</evidence>
<evidence type="ECO:0000313" key="10">
    <source>
        <dbReference type="Proteomes" id="UP000189705"/>
    </source>
</evidence>
<dbReference type="InterPro" id="IPR027377">
    <property type="entry name" value="ZAR1/RTP1-5-like_Znf-3CxxC"/>
</dbReference>
<name>A0A3Q0GFT6_ALLSI</name>
<keyword evidence="11" id="KW-0675">Receptor</keyword>
<dbReference type="GO" id="GO:0008270">
    <property type="term" value="F:zinc ion binding"/>
    <property type="evidence" value="ECO:0007669"/>
    <property type="project" value="UniProtKB-KW"/>
</dbReference>
<evidence type="ECO:0000256" key="1">
    <source>
        <dbReference type="ARBA" id="ARBA00004167"/>
    </source>
</evidence>
<evidence type="ECO:0000313" key="11">
    <source>
        <dbReference type="RefSeq" id="XP_025058531.1"/>
    </source>
</evidence>
<dbReference type="InParanoid" id="A0A3Q0GFT6"/>
<organism evidence="10 11">
    <name type="scientific">Alligator sinensis</name>
    <name type="common">Chinese alligator</name>
    <dbReference type="NCBI Taxonomy" id="38654"/>
    <lineage>
        <taxon>Eukaryota</taxon>
        <taxon>Metazoa</taxon>
        <taxon>Chordata</taxon>
        <taxon>Craniata</taxon>
        <taxon>Vertebrata</taxon>
        <taxon>Euteleostomi</taxon>
        <taxon>Archelosauria</taxon>
        <taxon>Archosauria</taxon>
        <taxon>Crocodylia</taxon>
        <taxon>Alligatoridae</taxon>
        <taxon>Alligatorinae</taxon>
        <taxon>Alligator</taxon>
    </lineage>
</organism>
<feature type="domain" description="3CxxC-type" evidence="9">
    <location>
        <begin position="50"/>
        <end position="161"/>
    </location>
</feature>
<evidence type="ECO:0000256" key="6">
    <source>
        <dbReference type="ARBA" id="ARBA00022989"/>
    </source>
</evidence>
<dbReference type="RefSeq" id="XP_025058531.1">
    <property type="nucleotide sequence ID" value="XM_025202746.1"/>
</dbReference>
<evidence type="ECO:0000256" key="3">
    <source>
        <dbReference type="ARBA" id="ARBA00022723"/>
    </source>
</evidence>
<keyword evidence="6 8" id="KW-1133">Transmembrane helix</keyword>
<evidence type="ECO:0000256" key="5">
    <source>
        <dbReference type="ARBA" id="ARBA00022833"/>
    </source>
</evidence>
<dbReference type="AlphaFoldDB" id="A0A3Q0GFT6"/>
<dbReference type="GO" id="GO:0006612">
    <property type="term" value="P:protein targeting to membrane"/>
    <property type="evidence" value="ECO:0007669"/>
    <property type="project" value="TreeGrafter"/>
</dbReference>
<evidence type="ECO:0000256" key="7">
    <source>
        <dbReference type="ARBA" id="ARBA00023136"/>
    </source>
</evidence>
<protein>
    <submittedName>
        <fullName evidence="11">Receptor-transporting protein 2</fullName>
    </submittedName>
</protein>
<evidence type="ECO:0000256" key="4">
    <source>
        <dbReference type="ARBA" id="ARBA00022771"/>
    </source>
</evidence>
<dbReference type="GO" id="GO:0031849">
    <property type="term" value="F:olfactory receptor binding"/>
    <property type="evidence" value="ECO:0007669"/>
    <property type="project" value="TreeGrafter"/>
</dbReference>
<dbReference type="GO" id="GO:0016020">
    <property type="term" value="C:membrane"/>
    <property type="evidence" value="ECO:0007669"/>
    <property type="project" value="UniProtKB-SubCell"/>
</dbReference>
<dbReference type="PANTHER" id="PTHR14402:SF8">
    <property type="entry name" value="RECEPTOR-TRANSPORTING PROTEIN 4"/>
    <property type="match status" value="1"/>
</dbReference>
<reference evidence="11" key="1">
    <citation type="submission" date="2025-08" db="UniProtKB">
        <authorList>
            <consortium name="RefSeq"/>
        </authorList>
    </citation>
    <scope>IDENTIFICATION</scope>
</reference>
<comment type="subcellular location">
    <subcellularLocation>
        <location evidence="1">Membrane</location>
        <topology evidence="1">Single-pass membrane protein</topology>
    </subcellularLocation>
</comment>
<proteinExistence type="predicted"/>